<dbReference type="PROSITE" id="PS50048">
    <property type="entry name" value="ZN2_CY6_FUNGAL_2"/>
    <property type="match status" value="1"/>
</dbReference>
<proteinExistence type="predicted"/>
<dbReference type="CDD" id="cd00067">
    <property type="entry name" value="GAL4"/>
    <property type="match status" value="1"/>
</dbReference>
<sequence>MDMKLAFPAGWSLGSPLQVAWPTQGYLLQPAPSPPSRVSRSIVPSSPILPPHYHQFVREGEAESNDKQRLYRKHSRLQLDPTSGLCAPPGTHDPLKRLANQVQFAWPCASSQFIVQLPGIGALLLLGPWRHASVKGGRLVIYQMGIASILEPRFRSAIPDTPPETHTPDLPTYYSSRQSEERSWNPSAPPSPPMSNYDPAVKAHDMPSSSSSLAKGPEDREVASDQAAPRQQLPSLSSLFGPPSQMRSFHSPLSDRAGSYTSGSPLDRPLPPTSAGLDRPYSSSSSYFPPTSAAPSNPSQPRSVLEPRYPDHRPRIPSLSRTFPGPLSPQLREDQQQQHRYDARPEVHSSGSPWSAQHETRGEYSFDSRRDQPYRPSPTADRYPTHLPGSAGRGVDEVRRNDYREQLNSQAPPPPPHSLPPTSTPTSRAEPTEGVPVKDGLGPKIWTGTHFLPRFVRAAEVPGEGMCYFYDDGSHCKTVIDGEVVNAHWGVTKAGKPRKRLAIACVTCREKKIKCDPDYPRCVQCEKFGRVCKFKNAPRGGHNSASSPSTPPSEPVEDIRRLGGSIIRPPSDYTRPSSHSSESVSPRTHRPPSPDLLTSGPSKRARMGYEHYSPTAAYRSPAMPSVHDPHGRPPLPWPQPVESLPRVHEDLLHRPWQSDPYVNEASSHSRRR</sequence>
<comment type="caution">
    <text evidence="8">The sequence shown here is derived from an EMBL/GenBank/DDBJ whole genome shotgun (WGS) entry which is preliminary data.</text>
</comment>
<dbReference type="SUPFAM" id="SSF57701">
    <property type="entry name" value="Zn2/Cys6 DNA-binding domain"/>
    <property type="match status" value="1"/>
</dbReference>
<dbReference type="AlphaFoldDB" id="A0AAV9HEF9"/>
<dbReference type="InterPro" id="IPR050815">
    <property type="entry name" value="TF_fung"/>
</dbReference>
<evidence type="ECO:0000256" key="4">
    <source>
        <dbReference type="ARBA" id="ARBA00023163"/>
    </source>
</evidence>
<name>A0AAV9HEF9_9PEZI</name>
<evidence type="ECO:0000256" key="1">
    <source>
        <dbReference type="ARBA" id="ARBA00004123"/>
    </source>
</evidence>
<dbReference type="Gene3D" id="4.10.240.10">
    <property type="entry name" value="Zn(2)-C6 fungal-type DNA-binding domain"/>
    <property type="match status" value="1"/>
</dbReference>
<feature type="domain" description="Zn(2)-C6 fungal-type" evidence="7">
    <location>
        <begin position="504"/>
        <end position="534"/>
    </location>
</feature>
<dbReference type="GO" id="GO:0008270">
    <property type="term" value="F:zinc ion binding"/>
    <property type="evidence" value="ECO:0007669"/>
    <property type="project" value="InterPro"/>
</dbReference>
<keyword evidence="2" id="KW-0479">Metal-binding</keyword>
<dbReference type="GO" id="GO:0000981">
    <property type="term" value="F:DNA-binding transcription factor activity, RNA polymerase II-specific"/>
    <property type="evidence" value="ECO:0007669"/>
    <property type="project" value="InterPro"/>
</dbReference>
<evidence type="ECO:0000259" key="7">
    <source>
        <dbReference type="PROSITE" id="PS50048"/>
    </source>
</evidence>
<evidence type="ECO:0000256" key="6">
    <source>
        <dbReference type="SAM" id="MobiDB-lite"/>
    </source>
</evidence>
<keyword evidence="4" id="KW-0804">Transcription</keyword>
<keyword evidence="9" id="KW-1185">Reference proteome</keyword>
<dbReference type="GO" id="GO:0005634">
    <property type="term" value="C:nucleus"/>
    <property type="evidence" value="ECO:0007669"/>
    <property type="project" value="UniProtKB-SubCell"/>
</dbReference>
<dbReference type="SMART" id="SM00066">
    <property type="entry name" value="GAL4"/>
    <property type="match status" value="1"/>
</dbReference>
<evidence type="ECO:0000256" key="5">
    <source>
        <dbReference type="ARBA" id="ARBA00023242"/>
    </source>
</evidence>
<evidence type="ECO:0000256" key="2">
    <source>
        <dbReference type="ARBA" id="ARBA00022723"/>
    </source>
</evidence>
<feature type="compositionally biased region" description="Low complexity" evidence="6">
    <location>
        <begin position="280"/>
        <end position="296"/>
    </location>
</feature>
<evidence type="ECO:0000256" key="3">
    <source>
        <dbReference type="ARBA" id="ARBA00023015"/>
    </source>
</evidence>
<reference evidence="8" key="2">
    <citation type="submission" date="2023-06" db="EMBL/GenBank/DDBJ databases">
        <authorList>
            <consortium name="Lawrence Berkeley National Laboratory"/>
            <person name="Mondo S.J."/>
            <person name="Hensen N."/>
            <person name="Bonometti L."/>
            <person name="Westerberg I."/>
            <person name="Brannstrom I.O."/>
            <person name="Guillou S."/>
            <person name="Cros-Aarteil S."/>
            <person name="Calhoun S."/>
            <person name="Haridas S."/>
            <person name="Kuo A."/>
            <person name="Pangilinan J."/>
            <person name="Riley R."/>
            <person name="Labutti K."/>
            <person name="Andreopoulos B."/>
            <person name="Lipzen A."/>
            <person name="Chen C."/>
            <person name="Yanf M."/>
            <person name="Daum C."/>
            <person name="Ng V."/>
            <person name="Clum A."/>
            <person name="Steindorff A."/>
            <person name="Ohm R."/>
            <person name="Martin F."/>
            <person name="Silar P."/>
            <person name="Natvig D."/>
            <person name="Lalanne C."/>
            <person name="Gautier V."/>
            <person name="Ament-Velasquez S.L."/>
            <person name="Kruys A."/>
            <person name="Hutchinson M.I."/>
            <person name="Powell A.J."/>
            <person name="Barry K."/>
            <person name="Miller A.N."/>
            <person name="Grigoriev I.V."/>
            <person name="Debuchy R."/>
            <person name="Gladieux P."/>
            <person name="Thoren M.H."/>
            <person name="Johannesson H."/>
        </authorList>
    </citation>
    <scope>NUCLEOTIDE SEQUENCE</scope>
    <source>
        <strain evidence="8">PSN324</strain>
    </source>
</reference>
<feature type="compositionally biased region" description="Basic and acidic residues" evidence="6">
    <location>
        <begin position="331"/>
        <end position="347"/>
    </location>
</feature>
<comment type="subcellular location">
    <subcellularLocation>
        <location evidence="1">Nucleus</location>
    </subcellularLocation>
</comment>
<feature type="compositionally biased region" description="Low complexity" evidence="6">
    <location>
        <begin position="231"/>
        <end position="245"/>
    </location>
</feature>
<keyword evidence="5" id="KW-0539">Nucleus</keyword>
<dbReference type="PANTHER" id="PTHR47338:SF11">
    <property type="entry name" value="ZN(II)2CYS6 TRANSCRIPTION FACTOR (EUROFUNG)"/>
    <property type="match status" value="1"/>
</dbReference>
<dbReference type="Proteomes" id="UP001321749">
    <property type="component" value="Unassembled WGS sequence"/>
</dbReference>
<dbReference type="EMBL" id="MU865072">
    <property type="protein sequence ID" value="KAK4458364.1"/>
    <property type="molecule type" value="Genomic_DNA"/>
</dbReference>
<dbReference type="InterPro" id="IPR036864">
    <property type="entry name" value="Zn2-C6_fun-type_DNA-bd_sf"/>
</dbReference>
<feature type="region of interest" description="Disordered" evidence="6">
    <location>
        <begin position="157"/>
        <end position="441"/>
    </location>
</feature>
<organism evidence="8 9">
    <name type="scientific">Cladorrhinum samala</name>
    <dbReference type="NCBI Taxonomy" id="585594"/>
    <lineage>
        <taxon>Eukaryota</taxon>
        <taxon>Fungi</taxon>
        <taxon>Dikarya</taxon>
        <taxon>Ascomycota</taxon>
        <taxon>Pezizomycotina</taxon>
        <taxon>Sordariomycetes</taxon>
        <taxon>Sordariomycetidae</taxon>
        <taxon>Sordariales</taxon>
        <taxon>Podosporaceae</taxon>
        <taxon>Cladorrhinum</taxon>
    </lineage>
</organism>
<dbReference type="PANTHER" id="PTHR47338">
    <property type="entry name" value="ZN(II)2CYS6 TRANSCRIPTION FACTOR (EUROFUNG)-RELATED"/>
    <property type="match status" value="1"/>
</dbReference>
<protein>
    <recommendedName>
        <fullName evidence="7">Zn(2)-C6 fungal-type domain-containing protein</fullName>
    </recommendedName>
</protein>
<feature type="compositionally biased region" description="Basic and acidic residues" evidence="6">
    <location>
        <begin position="394"/>
        <end position="405"/>
    </location>
</feature>
<feature type="compositionally biased region" description="Basic and acidic residues" evidence="6">
    <location>
        <begin position="358"/>
        <end position="373"/>
    </location>
</feature>
<evidence type="ECO:0000313" key="8">
    <source>
        <dbReference type="EMBL" id="KAK4458364.1"/>
    </source>
</evidence>
<dbReference type="Pfam" id="PF00172">
    <property type="entry name" value="Zn_clus"/>
    <property type="match status" value="1"/>
</dbReference>
<gene>
    <name evidence="8" type="ORF">QBC42DRAFT_255423</name>
</gene>
<accession>A0AAV9HEF9</accession>
<feature type="compositionally biased region" description="Pro residues" evidence="6">
    <location>
        <begin position="411"/>
        <end position="423"/>
    </location>
</feature>
<evidence type="ECO:0000313" key="9">
    <source>
        <dbReference type="Proteomes" id="UP001321749"/>
    </source>
</evidence>
<keyword evidence="3" id="KW-0805">Transcription regulation</keyword>
<feature type="region of interest" description="Disordered" evidence="6">
    <location>
        <begin position="536"/>
        <end position="672"/>
    </location>
</feature>
<reference evidence="8" key="1">
    <citation type="journal article" date="2023" name="Mol. Phylogenet. Evol.">
        <title>Genome-scale phylogeny and comparative genomics of the fungal order Sordariales.</title>
        <authorList>
            <person name="Hensen N."/>
            <person name="Bonometti L."/>
            <person name="Westerberg I."/>
            <person name="Brannstrom I.O."/>
            <person name="Guillou S."/>
            <person name="Cros-Aarteil S."/>
            <person name="Calhoun S."/>
            <person name="Haridas S."/>
            <person name="Kuo A."/>
            <person name="Mondo S."/>
            <person name="Pangilinan J."/>
            <person name="Riley R."/>
            <person name="LaButti K."/>
            <person name="Andreopoulos B."/>
            <person name="Lipzen A."/>
            <person name="Chen C."/>
            <person name="Yan M."/>
            <person name="Daum C."/>
            <person name="Ng V."/>
            <person name="Clum A."/>
            <person name="Steindorff A."/>
            <person name="Ohm R.A."/>
            <person name="Martin F."/>
            <person name="Silar P."/>
            <person name="Natvig D.O."/>
            <person name="Lalanne C."/>
            <person name="Gautier V."/>
            <person name="Ament-Velasquez S.L."/>
            <person name="Kruys A."/>
            <person name="Hutchinson M.I."/>
            <person name="Powell A.J."/>
            <person name="Barry K."/>
            <person name="Miller A.N."/>
            <person name="Grigoriev I.V."/>
            <person name="Debuchy R."/>
            <person name="Gladieux P."/>
            <person name="Hiltunen Thoren M."/>
            <person name="Johannesson H."/>
        </authorList>
    </citation>
    <scope>NUCLEOTIDE SEQUENCE</scope>
    <source>
        <strain evidence="8">PSN324</strain>
    </source>
</reference>
<dbReference type="InterPro" id="IPR001138">
    <property type="entry name" value="Zn2Cys6_DnaBD"/>
</dbReference>
<dbReference type="PROSITE" id="PS00463">
    <property type="entry name" value="ZN2_CY6_FUNGAL_1"/>
    <property type="match status" value="1"/>
</dbReference>